<protein>
    <submittedName>
        <fullName evidence="1">Uncharacterized protein</fullName>
    </submittedName>
</protein>
<keyword evidence="2" id="KW-1185">Reference proteome</keyword>
<gene>
    <name evidence="1" type="ORF">HZS81_16785</name>
</gene>
<dbReference type="RefSeq" id="WP_179931663.1">
    <property type="nucleotide sequence ID" value="NZ_JACCDF010000019.1"/>
</dbReference>
<accession>A0A7Z0LNW2</accession>
<dbReference type="AlphaFoldDB" id="A0A7Z0LNW2"/>
<proteinExistence type="predicted"/>
<sequence length="51" mass="5645">MAFAVNQAVAHVLLAELSKLLPFIQHGDRYQPVALLSLDGQNNLYLHSDGR</sequence>
<name>A0A7Z0LNW2_9GAMM</name>
<organism evidence="1 2">
    <name type="scientific">Vreelandella salicampi</name>
    <dbReference type="NCBI Taxonomy" id="1449798"/>
    <lineage>
        <taxon>Bacteria</taxon>
        <taxon>Pseudomonadati</taxon>
        <taxon>Pseudomonadota</taxon>
        <taxon>Gammaproteobacteria</taxon>
        <taxon>Oceanospirillales</taxon>
        <taxon>Halomonadaceae</taxon>
        <taxon>Vreelandella</taxon>
    </lineage>
</organism>
<comment type="caution">
    <text evidence="1">The sequence shown here is derived from an EMBL/GenBank/DDBJ whole genome shotgun (WGS) entry which is preliminary data.</text>
</comment>
<evidence type="ECO:0000313" key="2">
    <source>
        <dbReference type="Proteomes" id="UP000586119"/>
    </source>
</evidence>
<dbReference type="EMBL" id="JACCDF010000019">
    <property type="protein sequence ID" value="NYS62412.1"/>
    <property type="molecule type" value="Genomic_DNA"/>
</dbReference>
<reference evidence="1 2" key="1">
    <citation type="journal article" date="2015" name="Int. J. Syst. Evol. Microbiol.">
        <title>Halomonas salicampi sp. nov., a halotolerant and alkalitolerant bacterium isolated from a saltern soil.</title>
        <authorList>
            <person name="Lee J.C."/>
            <person name="Kim Y.S."/>
            <person name="Yun B.S."/>
            <person name="Whang K.S."/>
        </authorList>
    </citation>
    <scope>NUCLEOTIDE SEQUENCE [LARGE SCALE GENOMIC DNA]</scope>
    <source>
        <strain evidence="1 2">BH103</strain>
    </source>
</reference>
<evidence type="ECO:0000313" key="1">
    <source>
        <dbReference type="EMBL" id="NYS62412.1"/>
    </source>
</evidence>
<dbReference type="Proteomes" id="UP000586119">
    <property type="component" value="Unassembled WGS sequence"/>
</dbReference>